<dbReference type="InterPro" id="IPR002740">
    <property type="entry name" value="EVE_domain"/>
</dbReference>
<dbReference type="SUPFAM" id="SSF88697">
    <property type="entry name" value="PUA domain-like"/>
    <property type="match status" value="1"/>
</dbReference>
<evidence type="ECO:0000313" key="2">
    <source>
        <dbReference type="EMBL" id="SVE05047.1"/>
    </source>
</evidence>
<sequence>MANNYWMIVQTEENYQITVDRGFDLVGLTKRQRKRAQRMEPEDRVLFYISGLRKWAASAFIESECFEDDEIIWQSVGSREEIYPYRAKIRKGISLKPNKYINGLELGPTLEYTKRWSPKLWYLAFVDTIHLLPQRDFNLIENEMRRTLKKKLVEINSEDD</sequence>
<accession>A0A383AB50</accession>
<reference evidence="2" key="1">
    <citation type="submission" date="2018-05" db="EMBL/GenBank/DDBJ databases">
        <authorList>
            <person name="Lanie J.A."/>
            <person name="Ng W.-L."/>
            <person name="Kazmierczak K.M."/>
            <person name="Andrzejewski T.M."/>
            <person name="Davidsen T.M."/>
            <person name="Wayne K.J."/>
            <person name="Tettelin H."/>
            <person name="Glass J.I."/>
            <person name="Rusch D."/>
            <person name="Podicherti R."/>
            <person name="Tsui H.-C.T."/>
            <person name="Winkler M.E."/>
        </authorList>
    </citation>
    <scope>NUCLEOTIDE SEQUENCE</scope>
</reference>
<protein>
    <recommendedName>
        <fullName evidence="1">EVE domain-containing protein</fullName>
    </recommendedName>
</protein>
<evidence type="ECO:0000259" key="1">
    <source>
        <dbReference type="Pfam" id="PF01878"/>
    </source>
</evidence>
<proteinExistence type="predicted"/>
<feature type="domain" description="EVE" evidence="1">
    <location>
        <begin position="4"/>
        <end position="91"/>
    </location>
</feature>
<organism evidence="2">
    <name type="scientific">marine metagenome</name>
    <dbReference type="NCBI Taxonomy" id="408172"/>
    <lineage>
        <taxon>unclassified sequences</taxon>
        <taxon>metagenomes</taxon>
        <taxon>ecological metagenomes</taxon>
    </lineage>
</organism>
<dbReference type="Pfam" id="PF01878">
    <property type="entry name" value="EVE"/>
    <property type="match status" value="1"/>
</dbReference>
<dbReference type="AlphaFoldDB" id="A0A383AB50"/>
<dbReference type="EMBL" id="UINC01190745">
    <property type="protein sequence ID" value="SVE05047.1"/>
    <property type="molecule type" value="Genomic_DNA"/>
</dbReference>
<gene>
    <name evidence="2" type="ORF">METZ01_LOCUS457901</name>
</gene>
<dbReference type="Gene3D" id="3.10.590.10">
    <property type="entry name" value="ph1033 like domains"/>
    <property type="match status" value="1"/>
</dbReference>
<dbReference type="InterPro" id="IPR015947">
    <property type="entry name" value="PUA-like_sf"/>
</dbReference>
<name>A0A383AB50_9ZZZZ</name>